<dbReference type="KEGG" id="vg:19736382"/>
<dbReference type="EMBL" id="KJ748011">
    <property type="protein sequence ID" value="AIB06990.1"/>
    <property type="molecule type" value="Genomic_DNA"/>
</dbReference>
<protein>
    <recommendedName>
        <fullName evidence="1">DUF3850 domain-containing protein</fullName>
    </recommendedName>
</protein>
<feature type="domain" description="DUF3850" evidence="1">
    <location>
        <begin position="4"/>
        <end position="73"/>
    </location>
</feature>
<dbReference type="Gene3D" id="2.30.130.30">
    <property type="entry name" value="Hypothetical protein"/>
    <property type="match status" value="1"/>
</dbReference>
<organism evidence="2 3">
    <name type="scientific">Escherichia phage PE3-1</name>
    <dbReference type="NCBI Taxonomy" id="1498170"/>
    <lineage>
        <taxon>Viruses</taxon>
        <taxon>Duplodnaviria</taxon>
        <taxon>Heunggongvirae</taxon>
        <taxon>Uroviricota</taxon>
        <taxon>Caudoviricetes</taxon>
        <taxon>Autographivirales</taxon>
        <taxon>Autotranscriptaviridae</taxon>
        <taxon>Studiervirinae</taxon>
        <taxon>Kayfunavirus</taxon>
        <taxon>Kayfunavirus PE31</taxon>
    </lineage>
</organism>
<evidence type="ECO:0000313" key="3">
    <source>
        <dbReference type="Proteomes" id="UP000026987"/>
    </source>
</evidence>
<reference evidence="3" key="1">
    <citation type="submission" date="2014-04" db="EMBL/GenBank/DDBJ databases">
        <title>New E.coli O157:H7 phage PE-3 complete genome.</title>
        <authorList>
            <person name="Xin Y."/>
            <person name="Chun L.X."/>
            <person name="Juan L."/>
            <person name="Jing H."/>
        </authorList>
    </citation>
    <scope>NUCLEOTIDE SEQUENCE [LARGE SCALE GENOMIC DNA]</scope>
</reference>
<dbReference type="OrthoDB" id="20998at10239"/>
<dbReference type="InterPro" id="IPR039440">
    <property type="entry name" value="DUF3850"/>
</dbReference>
<evidence type="ECO:0000259" key="1">
    <source>
        <dbReference type="Pfam" id="PF12961"/>
    </source>
</evidence>
<accession>A0A060DAH1</accession>
<proteinExistence type="predicted"/>
<dbReference type="SUPFAM" id="SSF88697">
    <property type="entry name" value="PUA domain-like"/>
    <property type="match status" value="1"/>
</dbReference>
<dbReference type="Pfam" id="PF12961">
    <property type="entry name" value="DUF3850"/>
    <property type="match status" value="1"/>
</dbReference>
<dbReference type="InterPro" id="IPR015947">
    <property type="entry name" value="PUA-like_sf"/>
</dbReference>
<keyword evidence="3" id="KW-1185">Reference proteome</keyword>
<gene>
    <name evidence="2" type="ORF">PE3_037</name>
</gene>
<evidence type="ECO:0000313" key="2">
    <source>
        <dbReference type="EMBL" id="AIB06990.1"/>
    </source>
</evidence>
<dbReference type="RefSeq" id="YP_009044285.1">
    <property type="nucleotide sequence ID" value="NC_024379.1"/>
</dbReference>
<dbReference type="GeneID" id="19736382"/>
<name>A0A060DAH1_9CAUD</name>
<sequence>MASHNLKIHRQHFGPVQLGLKTAELRLNDRDFKVGDWLILNEWDNGYTGQQVARKVVHIADVGDIAEGYVLMSMI</sequence>
<dbReference type="Proteomes" id="UP000026987">
    <property type="component" value="Genome"/>
</dbReference>